<keyword evidence="7" id="KW-1185">Reference proteome</keyword>
<protein>
    <submittedName>
        <fullName evidence="6">Uncharacterized protein</fullName>
    </submittedName>
</protein>
<gene>
    <name evidence="6" type="ORF">EEL30_04220</name>
</gene>
<keyword evidence="2" id="KW-1003">Cell membrane</keyword>
<evidence type="ECO:0000256" key="5">
    <source>
        <dbReference type="ARBA" id="ARBA00023136"/>
    </source>
</evidence>
<evidence type="ECO:0000256" key="1">
    <source>
        <dbReference type="ARBA" id="ARBA00004651"/>
    </source>
</evidence>
<evidence type="ECO:0000256" key="3">
    <source>
        <dbReference type="ARBA" id="ARBA00022692"/>
    </source>
</evidence>
<dbReference type="EMBL" id="CP033464">
    <property type="protein sequence ID" value="QDX91643.1"/>
    <property type="molecule type" value="Genomic_DNA"/>
</dbReference>
<dbReference type="OrthoDB" id="2475003at2"/>
<comment type="subcellular location">
    <subcellularLocation>
        <location evidence="1">Cell membrane</location>
        <topology evidence="1">Multi-pass membrane protein</topology>
    </subcellularLocation>
</comment>
<dbReference type="GO" id="GO:0005886">
    <property type="term" value="C:plasma membrane"/>
    <property type="evidence" value="ECO:0007669"/>
    <property type="project" value="UniProtKB-SubCell"/>
</dbReference>
<keyword evidence="3" id="KW-0812">Transmembrane</keyword>
<evidence type="ECO:0000256" key="4">
    <source>
        <dbReference type="ARBA" id="ARBA00022989"/>
    </source>
</evidence>
<evidence type="ECO:0000313" key="7">
    <source>
        <dbReference type="Proteomes" id="UP000319432"/>
    </source>
</evidence>
<accession>A0A502IG35</accession>
<dbReference type="AlphaFoldDB" id="A0A502IG35"/>
<evidence type="ECO:0000313" key="6">
    <source>
        <dbReference type="EMBL" id="QDX91643.1"/>
    </source>
</evidence>
<dbReference type="Proteomes" id="UP000319432">
    <property type="component" value="Chromosome"/>
</dbReference>
<organism evidence="6 7">
    <name type="scientific">Brevibacillus laterosporus</name>
    <name type="common">Bacillus laterosporus</name>
    <dbReference type="NCBI Taxonomy" id="1465"/>
    <lineage>
        <taxon>Bacteria</taxon>
        <taxon>Bacillati</taxon>
        <taxon>Bacillota</taxon>
        <taxon>Bacilli</taxon>
        <taxon>Bacillales</taxon>
        <taxon>Paenibacillaceae</taxon>
        <taxon>Brevibacillus</taxon>
    </lineage>
</organism>
<evidence type="ECO:0000256" key="2">
    <source>
        <dbReference type="ARBA" id="ARBA00022475"/>
    </source>
</evidence>
<proteinExistence type="predicted"/>
<keyword evidence="4" id="KW-1133">Transmembrane helix</keyword>
<dbReference type="InterPro" id="IPR005598">
    <property type="entry name" value="ATP_synth_I"/>
</dbReference>
<sequence>MQTFYTAVRSIIRCVLWSIALIGGLWFLLPDYRLFFQSLLLGSFASLLNGLLLYLKVWKITGNVGKTKGIGMVQRFAVTIIAVFVALRFPELFQIMGVIIGLLVFQVFSIIFVYYNLKNR</sequence>
<keyword evidence="5" id="KW-0472">Membrane</keyword>
<name>A0A502IG35_BRELA</name>
<reference evidence="6 7" key="1">
    <citation type="submission" date="2018-11" db="EMBL/GenBank/DDBJ databases">
        <title>Phylogenetic determinants of toxin gene distribution in genomes of Brevibacillus laterosporus.</title>
        <authorList>
            <person name="Glare T.R."/>
            <person name="Durrant A."/>
            <person name="Berry C."/>
            <person name="Palma L."/>
            <person name="Ormskirk M."/>
            <person name="Cox M.O."/>
        </authorList>
    </citation>
    <scope>NUCLEOTIDE SEQUENCE [LARGE SCALE GENOMIC DNA]</scope>
    <source>
        <strain evidence="6 7">1821L</strain>
    </source>
</reference>
<dbReference type="Pfam" id="PF03899">
    <property type="entry name" value="ATP-synt_I"/>
    <property type="match status" value="1"/>
</dbReference>